<dbReference type="SUPFAM" id="SSF52833">
    <property type="entry name" value="Thioredoxin-like"/>
    <property type="match status" value="1"/>
</dbReference>
<dbReference type="InterPro" id="IPR036249">
    <property type="entry name" value="Thioredoxin-like_sf"/>
</dbReference>
<dbReference type="InterPro" id="IPR052454">
    <property type="entry name" value="TMX_domain-containing"/>
</dbReference>
<dbReference type="GO" id="GO:0005789">
    <property type="term" value="C:endoplasmic reticulum membrane"/>
    <property type="evidence" value="ECO:0007669"/>
    <property type="project" value="UniProtKB-SubCell"/>
</dbReference>
<keyword evidence="11" id="KW-0676">Redox-active center</keyword>
<evidence type="ECO:0000256" key="5">
    <source>
        <dbReference type="ARBA" id="ARBA00022729"/>
    </source>
</evidence>
<gene>
    <name evidence="15" type="ORF">pdam_00011589</name>
</gene>
<dbReference type="Pfam" id="PF00085">
    <property type="entry name" value="Thioredoxin"/>
    <property type="match status" value="1"/>
</dbReference>
<dbReference type="PANTHER" id="PTHR46107:SF3">
    <property type="entry name" value="THIOREDOXIN DOMAIN-CONTAINING PROTEIN"/>
    <property type="match status" value="1"/>
</dbReference>
<dbReference type="PROSITE" id="PS00194">
    <property type="entry name" value="THIOREDOXIN_1"/>
    <property type="match status" value="1"/>
</dbReference>
<evidence type="ECO:0000256" key="12">
    <source>
        <dbReference type="SAM" id="MobiDB-lite"/>
    </source>
</evidence>
<keyword evidence="6" id="KW-0256">Endoplasmic reticulum</keyword>
<evidence type="ECO:0000256" key="2">
    <source>
        <dbReference type="ARBA" id="ARBA00022448"/>
    </source>
</evidence>
<keyword evidence="3" id="KW-0597">Phosphoprotein</keyword>
<evidence type="ECO:0000256" key="8">
    <source>
        <dbReference type="ARBA" id="ARBA00022989"/>
    </source>
</evidence>
<dbReference type="InterPro" id="IPR017937">
    <property type="entry name" value="Thioredoxin_CS"/>
</dbReference>
<sequence length="289" mass="32329">MFRGVKSLRLDQLQCRLTDKIMAVIIKARITALIIVEIISFFPLHSAKSPVIPPVKNITSDNWHHILEGEWMVKFFAPWCPACQQVGPVWSKLALKADELGINVGEVDTTIEPALSGRFMVLSLPTIYHVKNGEFRLFKGSRSLKGFMAFIKDQKWRDIEPLPWWKSPGSYLMGFLGLMFKLSVLLQNLHELLTVTYGVPVWGSYTIFGVVVVATGLLLGMGIVFLSDCILGAPSYPVPVQPMRKVIKEEPEEEDDGDGGDGKEVIKENEGNKTDQTEVRKRVAASTEQ</sequence>
<dbReference type="GO" id="GO:0015036">
    <property type="term" value="F:disulfide oxidoreductase activity"/>
    <property type="evidence" value="ECO:0007669"/>
    <property type="project" value="TreeGrafter"/>
</dbReference>
<comment type="subcellular location">
    <subcellularLocation>
        <location evidence="1">Endoplasmic reticulum membrane</location>
        <topology evidence="1">Single-pass type I membrane protein</topology>
    </subcellularLocation>
</comment>
<keyword evidence="9 13" id="KW-0472">Membrane</keyword>
<dbReference type="STRING" id="46731.A0A3M6TIE0"/>
<keyword evidence="5" id="KW-0732">Signal</keyword>
<dbReference type="Gene3D" id="3.40.30.10">
    <property type="entry name" value="Glutaredoxin"/>
    <property type="match status" value="1"/>
</dbReference>
<feature type="region of interest" description="Disordered" evidence="12">
    <location>
        <begin position="244"/>
        <end position="289"/>
    </location>
</feature>
<dbReference type="PANTHER" id="PTHR46107">
    <property type="entry name" value="DUMPY: SHORTER THAN WILD-TYPE"/>
    <property type="match status" value="1"/>
</dbReference>
<evidence type="ECO:0000256" key="10">
    <source>
        <dbReference type="ARBA" id="ARBA00023157"/>
    </source>
</evidence>
<dbReference type="InterPro" id="IPR013766">
    <property type="entry name" value="Thioredoxin_domain"/>
</dbReference>
<dbReference type="OrthoDB" id="7869097at2759"/>
<feature type="compositionally biased region" description="Basic and acidic residues" evidence="12">
    <location>
        <begin position="260"/>
        <end position="281"/>
    </location>
</feature>
<evidence type="ECO:0000256" key="7">
    <source>
        <dbReference type="ARBA" id="ARBA00022982"/>
    </source>
</evidence>
<evidence type="ECO:0000256" key="6">
    <source>
        <dbReference type="ARBA" id="ARBA00022824"/>
    </source>
</evidence>
<organism evidence="15 16">
    <name type="scientific">Pocillopora damicornis</name>
    <name type="common">Cauliflower coral</name>
    <name type="synonym">Millepora damicornis</name>
    <dbReference type="NCBI Taxonomy" id="46731"/>
    <lineage>
        <taxon>Eukaryota</taxon>
        <taxon>Metazoa</taxon>
        <taxon>Cnidaria</taxon>
        <taxon>Anthozoa</taxon>
        <taxon>Hexacorallia</taxon>
        <taxon>Scleractinia</taxon>
        <taxon>Astrocoeniina</taxon>
        <taxon>Pocilloporidae</taxon>
        <taxon>Pocillopora</taxon>
    </lineage>
</organism>
<evidence type="ECO:0000256" key="9">
    <source>
        <dbReference type="ARBA" id="ARBA00023136"/>
    </source>
</evidence>
<evidence type="ECO:0000256" key="1">
    <source>
        <dbReference type="ARBA" id="ARBA00004115"/>
    </source>
</evidence>
<accession>A0A3M6TIE0</accession>
<evidence type="ECO:0000313" key="15">
    <source>
        <dbReference type="EMBL" id="RMX41014.1"/>
    </source>
</evidence>
<proteinExistence type="predicted"/>
<keyword evidence="7" id="KW-0249">Electron transport</keyword>
<dbReference type="Proteomes" id="UP000275408">
    <property type="component" value="Unassembled WGS sequence"/>
</dbReference>
<evidence type="ECO:0000256" key="3">
    <source>
        <dbReference type="ARBA" id="ARBA00022553"/>
    </source>
</evidence>
<keyword evidence="16" id="KW-1185">Reference proteome</keyword>
<dbReference type="EMBL" id="RCHS01003537">
    <property type="protein sequence ID" value="RMX41014.1"/>
    <property type="molecule type" value="Genomic_DNA"/>
</dbReference>
<dbReference type="PROSITE" id="PS51352">
    <property type="entry name" value="THIOREDOXIN_2"/>
    <property type="match status" value="1"/>
</dbReference>
<evidence type="ECO:0000256" key="13">
    <source>
        <dbReference type="SAM" id="Phobius"/>
    </source>
</evidence>
<comment type="caution">
    <text evidence="15">The sequence shown here is derived from an EMBL/GenBank/DDBJ whole genome shotgun (WGS) entry which is preliminary data.</text>
</comment>
<name>A0A3M6TIE0_POCDA</name>
<evidence type="ECO:0000256" key="4">
    <source>
        <dbReference type="ARBA" id="ARBA00022692"/>
    </source>
</evidence>
<dbReference type="AlphaFoldDB" id="A0A3M6TIE0"/>
<protein>
    <recommendedName>
        <fullName evidence="14">Thioredoxin domain-containing protein</fullName>
    </recommendedName>
</protein>
<keyword evidence="4 13" id="KW-0812">Transmembrane</keyword>
<keyword evidence="8 13" id="KW-1133">Transmembrane helix</keyword>
<feature type="transmembrane region" description="Helical" evidence="13">
    <location>
        <begin position="171"/>
        <end position="189"/>
    </location>
</feature>
<keyword evidence="2" id="KW-0813">Transport</keyword>
<feature type="transmembrane region" description="Helical" evidence="13">
    <location>
        <begin position="201"/>
        <end position="226"/>
    </location>
</feature>
<keyword evidence="10" id="KW-1015">Disulfide bond</keyword>
<reference evidence="15 16" key="1">
    <citation type="journal article" date="2018" name="Sci. Rep.">
        <title>Comparative analysis of the Pocillopora damicornis genome highlights role of immune system in coral evolution.</title>
        <authorList>
            <person name="Cunning R."/>
            <person name="Bay R.A."/>
            <person name="Gillette P."/>
            <person name="Baker A.C."/>
            <person name="Traylor-Knowles N."/>
        </authorList>
    </citation>
    <scope>NUCLEOTIDE SEQUENCE [LARGE SCALE GENOMIC DNA]</scope>
    <source>
        <strain evidence="15">RSMAS</strain>
        <tissue evidence="15">Whole animal</tissue>
    </source>
</reference>
<feature type="compositionally biased region" description="Acidic residues" evidence="12">
    <location>
        <begin position="250"/>
        <end position="259"/>
    </location>
</feature>
<feature type="domain" description="Thioredoxin" evidence="14">
    <location>
        <begin position="33"/>
        <end position="156"/>
    </location>
</feature>
<evidence type="ECO:0000259" key="14">
    <source>
        <dbReference type="PROSITE" id="PS51352"/>
    </source>
</evidence>
<evidence type="ECO:0000256" key="11">
    <source>
        <dbReference type="ARBA" id="ARBA00023284"/>
    </source>
</evidence>
<evidence type="ECO:0000313" key="16">
    <source>
        <dbReference type="Proteomes" id="UP000275408"/>
    </source>
</evidence>